<protein>
    <submittedName>
        <fullName evidence="1">Uncharacterized protein</fullName>
    </submittedName>
</protein>
<sequence>MENYISKATDAFLTSRPYGIRLDFKRKGFVIFNHHMNLLGNGTPCNVDSLPLEICTLEDIPQTGERIIKKGDIMDIFFYDDTSNPYTGYDVDLEKLRTYNKYIYPLALALNRTL</sequence>
<dbReference type="EMBL" id="VVYV01000088">
    <property type="protein sequence ID" value="KAA5411953.1"/>
    <property type="molecule type" value="Genomic_DNA"/>
</dbReference>
<organism evidence="1 2">
    <name type="scientific">Bacteroides cellulosilyticus</name>
    <dbReference type="NCBI Taxonomy" id="246787"/>
    <lineage>
        <taxon>Bacteria</taxon>
        <taxon>Pseudomonadati</taxon>
        <taxon>Bacteroidota</taxon>
        <taxon>Bacteroidia</taxon>
        <taxon>Bacteroidales</taxon>
        <taxon>Bacteroidaceae</taxon>
        <taxon>Bacteroides</taxon>
    </lineage>
</organism>
<reference evidence="1 2" key="1">
    <citation type="journal article" date="2019" name="Nat. Med.">
        <title>A library of human gut bacterial isolates paired with longitudinal multiomics data enables mechanistic microbiome research.</title>
        <authorList>
            <person name="Poyet M."/>
            <person name="Groussin M."/>
            <person name="Gibbons S.M."/>
            <person name="Avila-Pacheco J."/>
            <person name="Jiang X."/>
            <person name="Kearney S.M."/>
            <person name="Perrotta A.R."/>
            <person name="Berdy B."/>
            <person name="Zhao S."/>
            <person name="Lieberman T.D."/>
            <person name="Swanson P.K."/>
            <person name="Smith M."/>
            <person name="Roesemann S."/>
            <person name="Alexander J.E."/>
            <person name="Rich S.A."/>
            <person name="Livny J."/>
            <person name="Vlamakis H."/>
            <person name="Clish C."/>
            <person name="Bullock K."/>
            <person name="Deik A."/>
            <person name="Scott J."/>
            <person name="Pierce K.A."/>
            <person name="Xavier R.J."/>
            <person name="Alm E.J."/>
        </authorList>
    </citation>
    <scope>NUCLEOTIDE SEQUENCE [LARGE SCALE GENOMIC DNA]</scope>
    <source>
        <strain evidence="1 2">BIOML-A6</strain>
    </source>
</reference>
<dbReference type="RefSeq" id="WP_149920677.1">
    <property type="nucleotide sequence ID" value="NZ_VVYV01000088.1"/>
</dbReference>
<dbReference type="AlphaFoldDB" id="A0A642PN20"/>
<evidence type="ECO:0000313" key="2">
    <source>
        <dbReference type="Proteomes" id="UP000448877"/>
    </source>
</evidence>
<accession>A0A642PN20</accession>
<gene>
    <name evidence="1" type="ORF">F2Y81_27490</name>
</gene>
<name>A0A642PN20_9BACE</name>
<dbReference type="Proteomes" id="UP000448877">
    <property type="component" value="Unassembled WGS sequence"/>
</dbReference>
<proteinExistence type="predicted"/>
<comment type="caution">
    <text evidence="1">The sequence shown here is derived from an EMBL/GenBank/DDBJ whole genome shotgun (WGS) entry which is preliminary data.</text>
</comment>
<evidence type="ECO:0000313" key="1">
    <source>
        <dbReference type="EMBL" id="KAA5411953.1"/>
    </source>
</evidence>